<dbReference type="AlphaFoldDB" id="A0AA40MJF0"/>
<name>A0AA40MJF0_STAAU</name>
<dbReference type="EMBL" id="JXIG01000264">
    <property type="protein sequence ID" value="KIU01518.1"/>
    <property type="molecule type" value="Genomic_DNA"/>
</dbReference>
<accession>A0AA40MJF0</accession>
<proteinExistence type="predicted"/>
<comment type="caution">
    <text evidence="1">The sequence shown here is derived from an EMBL/GenBank/DDBJ whole genome shotgun (WGS) entry which is preliminary data.</text>
</comment>
<protein>
    <submittedName>
        <fullName evidence="1">Uncharacterized protein</fullName>
    </submittedName>
</protein>
<organism evidence="1 2">
    <name type="scientific">Staphylococcus aureus</name>
    <dbReference type="NCBI Taxonomy" id="1280"/>
    <lineage>
        <taxon>Bacteria</taxon>
        <taxon>Bacillati</taxon>
        <taxon>Bacillota</taxon>
        <taxon>Bacilli</taxon>
        <taxon>Bacillales</taxon>
        <taxon>Staphylococcaceae</taxon>
        <taxon>Staphylococcus</taxon>
    </lineage>
</organism>
<gene>
    <name evidence="1" type="ORF">QU38_01210</name>
</gene>
<feature type="non-terminal residue" evidence="1">
    <location>
        <position position="1"/>
    </location>
</feature>
<dbReference type="Proteomes" id="UP000032274">
    <property type="component" value="Unassembled WGS sequence"/>
</dbReference>
<reference evidence="1 2" key="1">
    <citation type="submission" date="2015-01" db="EMBL/GenBank/DDBJ databases">
        <title>Characterization of Swiss Staphylococcus aureus strains involved in food poisoning.</title>
        <authorList>
            <person name="Crovadore J."/>
            <person name="Chablais R."/>
            <person name="Tonacini J."/>
            <person name="Schnyder B."/>
            <person name="Lefort F."/>
        </authorList>
    </citation>
    <scope>NUCLEOTIDE SEQUENCE [LARGE SCALE GENOMIC DNA]</scope>
    <source>
        <strain evidence="1 2">SA-120</strain>
    </source>
</reference>
<evidence type="ECO:0000313" key="1">
    <source>
        <dbReference type="EMBL" id="KIU01518.1"/>
    </source>
</evidence>
<feature type="non-terminal residue" evidence="1">
    <location>
        <position position="140"/>
    </location>
</feature>
<sequence>IDRPIAARREAARQDPVDPVVGHALEAVKGRLGAQRFRRGVPGIGQHLAQQGMRRRIGAGVEIAGEHHRHAAWQRGDPRAQQPGAFLPRGGIFRPIGEMGVEQIEALARARLEQAPGDHARIEIAPADAPRLLGRVRQPE</sequence>
<evidence type="ECO:0000313" key="2">
    <source>
        <dbReference type="Proteomes" id="UP000032274"/>
    </source>
</evidence>